<reference evidence="2 3" key="1">
    <citation type="journal article" date="2013" name="Curr. Biol.">
        <title>The Genome of the Foraminiferan Reticulomyxa filosa.</title>
        <authorList>
            <person name="Glockner G."/>
            <person name="Hulsmann N."/>
            <person name="Schleicher M."/>
            <person name="Noegel A.A."/>
            <person name="Eichinger L."/>
            <person name="Gallinger C."/>
            <person name="Pawlowski J."/>
            <person name="Sierra R."/>
            <person name="Euteneuer U."/>
            <person name="Pillet L."/>
            <person name="Moustafa A."/>
            <person name="Platzer M."/>
            <person name="Groth M."/>
            <person name="Szafranski K."/>
            <person name="Schliwa M."/>
        </authorList>
    </citation>
    <scope>NUCLEOTIDE SEQUENCE [LARGE SCALE GENOMIC DNA]</scope>
</reference>
<gene>
    <name evidence="2" type="ORF">RFI_23608</name>
</gene>
<evidence type="ECO:0000313" key="3">
    <source>
        <dbReference type="Proteomes" id="UP000023152"/>
    </source>
</evidence>
<keyword evidence="3" id="KW-1185">Reference proteome</keyword>
<protein>
    <submittedName>
        <fullName evidence="2">Uncharacterized protein</fullName>
    </submittedName>
</protein>
<dbReference type="Proteomes" id="UP000023152">
    <property type="component" value="Unassembled WGS sequence"/>
</dbReference>
<keyword evidence="1" id="KW-0812">Transmembrane</keyword>
<feature type="transmembrane region" description="Helical" evidence="1">
    <location>
        <begin position="12"/>
        <end position="31"/>
    </location>
</feature>
<keyword evidence="1" id="KW-1133">Transmembrane helix</keyword>
<feature type="transmembrane region" description="Helical" evidence="1">
    <location>
        <begin position="91"/>
        <end position="113"/>
    </location>
</feature>
<evidence type="ECO:0000256" key="1">
    <source>
        <dbReference type="SAM" id="Phobius"/>
    </source>
</evidence>
<dbReference type="EMBL" id="ASPP01020404">
    <property type="protein sequence ID" value="ETO13761.1"/>
    <property type="molecule type" value="Genomic_DNA"/>
</dbReference>
<dbReference type="OrthoDB" id="345126at2759"/>
<accession>X6MJC3</accession>
<organism evidence="2 3">
    <name type="scientific">Reticulomyxa filosa</name>
    <dbReference type="NCBI Taxonomy" id="46433"/>
    <lineage>
        <taxon>Eukaryota</taxon>
        <taxon>Sar</taxon>
        <taxon>Rhizaria</taxon>
        <taxon>Retaria</taxon>
        <taxon>Foraminifera</taxon>
        <taxon>Monothalamids</taxon>
        <taxon>Reticulomyxidae</taxon>
        <taxon>Reticulomyxa</taxon>
    </lineage>
</organism>
<keyword evidence="1" id="KW-0472">Membrane</keyword>
<name>X6MJC3_RETFI</name>
<comment type="caution">
    <text evidence="2">The sequence shown here is derived from an EMBL/GenBank/DDBJ whole genome shotgun (WGS) entry which is preliminary data.</text>
</comment>
<dbReference type="AlphaFoldDB" id="X6MJC3"/>
<proteinExistence type="predicted"/>
<feature type="transmembrane region" description="Helical" evidence="1">
    <location>
        <begin position="125"/>
        <end position="146"/>
    </location>
</feature>
<evidence type="ECO:0000313" key="2">
    <source>
        <dbReference type="EMBL" id="ETO13761.1"/>
    </source>
</evidence>
<feature type="transmembrane region" description="Helical" evidence="1">
    <location>
        <begin position="166"/>
        <end position="188"/>
    </location>
</feature>
<sequence length="286" mass="32858">MCSSNNHRWLKIVARWSYFVFSFLAILGSFVHLNIQFEDTSCTGSGGSGYNCVGRNLAWLTRKELSFETERLEKDINATYWRSVFSLEPEIFVNIWTPFAFAFLAFSQNFHGYKWDLLTGSWMKCLIFILFWNIFGVIGYAANWGVEFCLYVLQCTALTNQKNDCFIVFVGLWGILWLGLLYLSLAILKILKGEESEEPVLQLEVSYYLYVWFGIGKISLHHGEKIKDSFVATNDQSSFHTSNSDITPTTTSNYQNISYQQVAAENVSPIQKTGEHEYDQFTAPDQ</sequence>